<evidence type="ECO:0000259" key="2">
    <source>
        <dbReference type="Pfam" id="PF01408"/>
    </source>
</evidence>
<protein>
    <submittedName>
        <fullName evidence="4">Gfo/Idh/MocA family oxidoreductase</fullName>
    </submittedName>
</protein>
<dbReference type="EMBL" id="CP063849">
    <property type="protein sequence ID" value="QOY87876.1"/>
    <property type="molecule type" value="Genomic_DNA"/>
</dbReference>
<evidence type="ECO:0000313" key="5">
    <source>
        <dbReference type="Proteomes" id="UP000593892"/>
    </source>
</evidence>
<sequence>MRIAVVGLGFMGLTHLKAYKRIPGVEIGAVSCNDPKVLAGDLSSIQGNLDVAGEAVDFQSAQKFADALECVREADVDAVDLCLPTAMHAPIAIAALRAGKHVLVEKPMALDAAQCDEMMAEAEKAGRLLMSAQVLRFFPAYVPLIEAAQTGKLGEPRHALFRRRCAAPGWSAWLTNKSTSGGGVFDLLIHDVDMALVCFGMPTAVSATGYEDLPAGVDMLTAQLHYPSGFAVTITGGWHLPSNYPFSMEYTVVGQDAAIEYSSAGRPPHWYGRGEERALPLSDVDGYQAEIEYFVHCIQTGAKPERCTPQSSAAAVKLTRLLEEARARQGEMLPCPLSL</sequence>
<dbReference type="PANTHER" id="PTHR43818:SF11">
    <property type="entry name" value="BCDNA.GH03377"/>
    <property type="match status" value="1"/>
</dbReference>
<dbReference type="Gene3D" id="3.30.360.10">
    <property type="entry name" value="Dihydrodipicolinate Reductase, domain 2"/>
    <property type="match status" value="1"/>
</dbReference>
<accession>A0A7S7SKX7</accession>
<dbReference type="InterPro" id="IPR000683">
    <property type="entry name" value="Gfo/Idh/MocA-like_OxRdtase_N"/>
</dbReference>
<dbReference type="SUPFAM" id="SSF51735">
    <property type="entry name" value="NAD(P)-binding Rossmann-fold domains"/>
    <property type="match status" value="1"/>
</dbReference>
<feature type="domain" description="GFO/IDH/MocA-like oxidoreductase" evidence="3">
    <location>
        <begin position="146"/>
        <end position="259"/>
    </location>
</feature>
<dbReference type="Pfam" id="PF01408">
    <property type="entry name" value="GFO_IDH_MocA"/>
    <property type="match status" value="1"/>
</dbReference>
<dbReference type="KEGG" id="pfer:IRI77_34935"/>
<feature type="domain" description="Gfo/Idh/MocA-like oxidoreductase N-terminal" evidence="2">
    <location>
        <begin position="1"/>
        <end position="131"/>
    </location>
</feature>
<dbReference type="Gene3D" id="3.40.50.720">
    <property type="entry name" value="NAD(P)-binding Rossmann-like Domain"/>
    <property type="match status" value="1"/>
</dbReference>
<dbReference type="AlphaFoldDB" id="A0A7S7SKX7"/>
<dbReference type="InterPro" id="IPR055170">
    <property type="entry name" value="GFO_IDH_MocA-like_dom"/>
</dbReference>
<dbReference type="PANTHER" id="PTHR43818">
    <property type="entry name" value="BCDNA.GH03377"/>
    <property type="match status" value="1"/>
</dbReference>
<organism evidence="4 5">
    <name type="scientific">Paludibaculum fermentans</name>
    <dbReference type="NCBI Taxonomy" id="1473598"/>
    <lineage>
        <taxon>Bacteria</taxon>
        <taxon>Pseudomonadati</taxon>
        <taxon>Acidobacteriota</taxon>
        <taxon>Terriglobia</taxon>
        <taxon>Bryobacterales</taxon>
        <taxon>Bryobacteraceae</taxon>
        <taxon>Paludibaculum</taxon>
    </lineage>
</organism>
<dbReference type="RefSeq" id="WP_194449543.1">
    <property type="nucleotide sequence ID" value="NZ_CP063849.1"/>
</dbReference>
<name>A0A7S7SKX7_PALFE</name>
<dbReference type="InterPro" id="IPR036291">
    <property type="entry name" value="NAD(P)-bd_dom_sf"/>
</dbReference>
<proteinExistence type="predicted"/>
<dbReference type="GO" id="GO:0000166">
    <property type="term" value="F:nucleotide binding"/>
    <property type="evidence" value="ECO:0007669"/>
    <property type="project" value="InterPro"/>
</dbReference>
<keyword evidence="1" id="KW-0560">Oxidoreductase</keyword>
<dbReference type="GO" id="GO:0016491">
    <property type="term" value="F:oxidoreductase activity"/>
    <property type="evidence" value="ECO:0007669"/>
    <property type="project" value="UniProtKB-KW"/>
</dbReference>
<gene>
    <name evidence="4" type="ORF">IRI77_34935</name>
</gene>
<evidence type="ECO:0000256" key="1">
    <source>
        <dbReference type="ARBA" id="ARBA00023002"/>
    </source>
</evidence>
<keyword evidence="5" id="KW-1185">Reference proteome</keyword>
<dbReference type="InterPro" id="IPR050463">
    <property type="entry name" value="Gfo/Idh/MocA_oxidrdct_glycsds"/>
</dbReference>
<dbReference type="SUPFAM" id="SSF55347">
    <property type="entry name" value="Glyceraldehyde-3-phosphate dehydrogenase-like, C-terminal domain"/>
    <property type="match status" value="1"/>
</dbReference>
<dbReference type="Proteomes" id="UP000593892">
    <property type="component" value="Chromosome"/>
</dbReference>
<reference evidence="4 5" key="1">
    <citation type="submission" date="2020-10" db="EMBL/GenBank/DDBJ databases">
        <title>Complete genome sequence of Paludibaculum fermentans P105T, a facultatively anaerobic acidobacterium capable of dissimilatory Fe(III) reduction.</title>
        <authorList>
            <person name="Dedysh S.N."/>
            <person name="Beletsky A.V."/>
            <person name="Kulichevskaya I.S."/>
            <person name="Mardanov A.V."/>
            <person name="Ravin N.V."/>
        </authorList>
    </citation>
    <scope>NUCLEOTIDE SEQUENCE [LARGE SCALE GENOMIC DNA]</scope>
    <source>
        <strain evidence="4 5">P105</strain>
    </source>
</reference>
<evidence type="ECO:0000259" key="3">
    <source>
        <dbReference type="Pfam" id="PF22725"/>
    </source>
</evidence>
<evidence type="ECO:0000313" key="4">
    <source>
        <dbReference type="EMBL" id="QOY87876.1"/>
    </source>
</evidence>
<dbReference type="Pfam" id="PF22725">
    <property type="entry name" value="GFO_IDH_MocA_C3"/>
    <property type="match status" value="1"/>
</dbReference>